<evidence type="ECO:0000256" key="6">
    <source>
        <dbReference type="SAM" id="SignalP"/>
    </source>
</evidence>
<dbReference type="InterPro" id="IPR001461">
    <property type="entry name" value="Aspartic_peptidase_A1"/>
</dbReference>
<gene>
    <name evidence="8" type="ORF">BATDEDRAFT_35816</name>
</gene>
<dbReference type="PROSITE" id="PS51767">
    <property type="entry name" value="PEPTIDASE_A1"/>
    <property type="match status" value="1"/>
</dbReference>
<dbReference type="PANTHER" id="PTHR47966:SF51">
    <property type="entry name" value="BETA-SITE APP-CLEAVING ENZYME, ISOFORM A-RELATED"/>
    <property type="match status" value="1"/>
</dbReference>
<evidence type="ECO:0000256" key="4">
    <source>
        <dbReference type="PIRSR" id="PIRSR601461-2"/>
    </source>
</evidence>
<dbReference type="GO" id="GO:0006508">
    <property type="term" value="P:proteolysis"/>
    <property type="evidence" value="ECO:0000318"/>
    <property type="project" value="GO_Central"/>
</dbReference>
<accession>F4P9E4</accession>
<keyword evidence="6" id="KW-0732">Signal</keyword>
<feature type="disulfide bond" evidence="4">
    <location>
        <begin position="113"/>
        <end position="119"/>
    </location>
</feature>
<dbReference type="AlphaFoldDB" id="F4P9E4"/>
<keyword evidence="5" id="KW-0378">Hydrolase</keyword>
<proteinExistence type="inferred from homology"/>
<dbReference type="FunCoup" id="F4P9E4">
    <property type="interactions" value="38"/>
</dbReference>
<dbReference type="Gene3D" id="2.40.70.10">
    <property type="entry name" value="Acid Proteases"/>
    <property type="match status" value="2"/>
</dbReference>
<dbReference type="HOGENOM" id="CLU_050710_0_0_1"/>
<dbReference type="GeneID" id="18240887"/>
<keyword evidence="4" id="KW-1015">Disulfide bond</keyword>
<protein>
    <recommendedName>
        <fullName evidence="7">Peptidase A1 domain-containing protein</fullName>
    </recommendedName>
</protein>
<dbReference type="OMA" id="YSGEIYW"/>
<evidence type="ECO:0000256" key="2">
    <source>
        <dbReference type="ARBA" id="ARBA00022750"/>
    </source>
</evidence>
<feature type="active site" evidence="3">
    <location>
        <position position="292"/>
    </location>
</feature>
<dbReference type="EMBL" id="GL882889">
    <property type="protein sequence ID" value="EGF78213.1"/>
    <property type="molecule type" value="Genomic_DNA"/>
</dbReference>
<dbReference type="OrthoDB" id="2747330at2759"/>
<dbReference type="Pfam" id="PF00026">
    <property type="entry name" value="Asp"/>
    <property type="match status" value="1"/>
</dbReference>
<dbReference type="CDD" id="cd05471">
    <property type="entry name" value="pepsin_like"/>
    <property type="match status" value="1"/>
</dbReference>
<dbReference type="InParanoid" id="F4P9E4"/>
<dbReference type="InterPro" id="IPR034164">
    <property type="entry name" value="Pepsin-like_dom"/>
</dbReference>
<organism evidence="8 9">
    <name type="scientific">Batrachochytrium dendrobatidis (strain JAM81 / FGSC 10211)</name>
    <name type="common">Frog chytrid fungus</name>
    <dbReference type="NCBI Taxonomy" id="684364"/>
    <lineage>
        <taxon>Eukaryota</taxon>
        <taxon>Fungi</taxon>
        <taxon>Fungi incertae sedis</taxon>
        <taxon>Chytridiomycota</taxon>
        <taxon>Chytridiomycota incertae sedis</taxon>
        <taxon>Chytridiomycetes</taxon>
        <taxon>Rhizophydiales</taxon>
        <taxon>Rhizophydiales incertae sedis</taxon>
        <taxon>Batrachochytrium</taxon>
    </lineage>
</organism>
<keyword evidence="5" id="KW-0645">Protease</keyword>
<dbReference type="GO" id="GO:0004190">
    <property type="term" value="F:aspartic-type endopeptidase activity"/>
    <property type="evidence" value="ECO:0000318"/>
    <property type="project" value="GO_Central"/>
</dbReference>
<comment type="similarity">
    <text evidence="1 5">Belongs to the peptidase A1 family.</text>
</comment>
<feature type="domain" description="Peptidase A1" evidence="7">
    <location>
        <begin position="82"/>
        <end position="398"/>
    </location>
</feature>
<dbReference type="InterPro" id="IPR033121">
    <property type="entry name" value="PEPTIDASE_A1"/>
</dbReference>
<evidence type="ECO:0000256" key="3">
    <source>
        <dbReference type="PIRSR" id="PIRSR601461-1"/>
    </source>
</evidence>
<sequence>MGASIHTAVILHLLLLVASLAFARNVVEIPSQSILNPDGQLSGGSKSTAFAIKTSVRFNSILRASADNTSASITAASMGQTLVGTVQIGTPPISVTVQFDTGSASFWITSSLCKAGNACPPTSPVYNPDTSTTAKTINNTLLNRDYGDGTSVKCLVISDTLVIAGVAIPNQSICSATAINYPSMSSEDGLIGLAPPHYSNDPADVFSNLKNVFPQNKVNFYYNRNVNSLESNTGLVPNAGEITFGAPDPNRFTGNFKWMPIVTTESHWAVAFDSVTINGRTTSASKISALFDTGTSLIYLNQPIFNAVNSAMGGVKIRNSDIYQVDCTKVKSFPPVTFTFNGNSFTLNWDQQVIVLQGQTCISLFSASGDLPTIFGASFLRQFYTSFDYTGLVGLAPPTGSVKAMIVPSTSGFKNSALSTLGGSFSSLILPFAVGVLAMV</sequence>
<evidence type="ECO:0000313" key="8">
    <source>
        <dbReference type="EMBL" id="EGF78213.1"/>
    </source>
</evidence>
<feature type="disulfide bond" evidence="4">
    <location>
        <begin position="327"/>
        <end position="361"/>
    </location>
</feature>
<feature type="chain" id="PRO_5003319895" description="Peptidase A1 domain-containing protein" evidence="6">
    <location>
        <begin position="24"/>
        <end position="440"/>
    </location>
</feature>
<reference evidence="8 9" key="1">
    <citation type="submission" date="2009-12" db="EMBL/GenBank/DDBJ databases">
        <title>The draft genome of Batrachochytrium dendrobatidis.</title>
        <authorList>
            <consortium name="US DOE Joint Genome Institute (JGI-PGF)"/>
            <person name="Kuo A."/>
            <person name="Salamov A."/>
            <person name="Schmutz J."/>
            <person name="Lucas S."/>
            <person name="Pitluck S."/>
            <person name="Rosenblum E."/>
            <person name="Stajich J."/>
            <person name="Eisen M."/>
            <person name="Grigoriev I.V."/>
        </authorList>
    </citation>
    <scope>NUCLEOTIDE SEQUENCE [LARGE SCALE GENOMIC DNA]</scope>
    <source>
        <strain evidence="9">JAM81 / FGSC 10211</strain>
    </source>
</reference>
<keyword evidence="9" id="KW-1185">Reference proteome</keyword>
<dbReference type="PRINTS" id="PR00792">
    <property type="entry name" value="PEPSIN"/>
</dbReference>
<dbReference type="InterPro" id="IPR021109">
    <property type="entry name" value="Peptidase_aspartic_dom_sf"/>
</dbReference>
<dbReference type="InterPro" id="IPR001969">
    <property type="entry name" value="Aspartic_peptidase_AS"/>
</dbReference>
<evidence type="ECO:0000256" key="1">
    <source>
        <dbReference type="ARBA" id="ARBA00007447"/>
    </source>
</evidence>
<feature type="active site" evidence="3">
    <location>
        <position position="100"/>
    </location>
</feature>
<evidence type="ECO:0000256" key="5">
    <source>
        <dbReference type="RuleBase" id="RU000454"/>
    </source>
</evidence>
<dbReference type="PROSITE" id="PS00141">
    <property type="entry name" value="ASP_PROTEASE"/>
    <property type="match status" value="1"/>
</dbReference>
<keyword evidence="2 5" id="KW-0064">Aspartyl protease</keyword>
<dbReference type="Proteomes" id="UP000007241">
    <property type="component" value="Unassembled WGS sequence"/>
</dbReference>
<dbReference type="PANTHER" id="PTHR47966">
    <property type="entry name" value="BETA-SITE APP-CLEAVING ENZYME, ISOFORM A-RELATED"/>
    <property type="match status" value="1"/>
</dbReference>
<dbReference type="FunFam" id="2.40.70.10:FF:000197">
    <property type="entry name" value="Uncharacterized protein"/>
    <property type="match status" value="1"/>
</dbReference>
<dbReference type="SUPFAM" id="SSF50630">
    <property type="entry name" value="Acid proteases"/>
    <property type="match status" value="1"/>
</dbReference>
<name>F4P9E4_BATDJ</name>
<evidence type="ECO:0000313" key="9">
    <source>
        <dbReference type="Proteomes" id="UP000007241"/>
    </source>
</evidence>
<feature type="signal peptide" evidence="6">
    <location>
        <begin position="1"/>
        <end position="23"/>
    </location>
</feature>
<evidence type="ECO:0000259" key="7">
    <source>
        <dbReference type="PROSITE" id="PS51767"/>
    </source>
</evidence>
<dbReference type="RefSeq" id="XP_006681167.1">
    <property type="nucleotide sequence ID" value="XM_006681104.1"/>
</dbReference>